<dbReference type="InterPro" id="IPR045664">
    <property type="entry name" value="DUF6387"/>
</dbReference>
<name>A0ABX7M3L1_9RHOO</name>
<dbReference type="Proteomes" id="UP000663570">
    <property type="component" value="Chromosome"/>
</dbReference>
<evidence type="ECO:0000313" key="2">
    <source>
        <dbReference type="EMBL" id="QSI76341.1"/>
    </source>
</evidence>
<accession>A0ABX7M3L1</accession>
<dbReference type="Pfam" id="PF19924">
    <property type="entry name" value="DUF6387"/>
    <property type="match status" value="1"/>
</dbReference>
<proteinExistence type="predicted"/>
<feature type="compositionally biased region" description="Basic and acidic residues" evidence="1">
    <location>
        <begin position="41"/>
        <end position="56"/>
    </location>
</feature>
<dbReference type="EMBL" id="CP071060">
    <property type="protein sequence ID" value="QSI76341.1"/>
    <property type="molecule type" value="Genomic_DNA"/>
</dbReference>
<gene>
    <name evidence="2" type="ORF">JY500_18015</name>
</gene>
<evidence type="ECO:0000256" key="1">
    <source>
        <dbReference type="SAM" id="MobiDB-lite"/>
    </source>
</evidence>
<protein>
    <submittedName>
        <fullName evidence="2">Uncharacterized protein</fullName>
    </submittedName>
</protein>
<reference evidence="2 3" key="1">
    <citation type="submission" date="2021-02" db="EMBL/GenBank/DDBJ databases">
        <title>Niveibacterium changnyeongensis HC41.</title>
        <authorList>
            <person name="Kang M."/>
        </authorList>
    </citation>
    <scope>NUCLEOTIDE SEQUENCE [LARGE SCALE GENOMIC DNA]</scope>
    <source>
        <strain evidence="2 3">HC41</strain>
    </source>
</reference>
<keyword evidence="3" id="KW-1185">Reference proteome</keyword>
<sequence>MENEEKHKDDDKNTEWSKVAIANVIKEVESFFIDPAAQNSEAKRMEPSDSRERQGVRDRTVLDELISSDRVSSDAFSSWEELRVVWQNEDLDNPSAAIRAAAADTGIDLDRGLYDLDNRPLWQTEPLNGTPDFFVSVSLGKPDTELVRDFKAWLKHTRRESGFLAANAPISANLLEKWHDNSVLAYIDLSLYAKASCLRITNEKMAELLFHNRLESVSDTDKLRTTKKYAQVIMKDTYFSSMRHVA</sequence>
<evidence type="ECO:0000313" key="3">
    <source>
        <dbReference type="Proteomes" id="UP000663570"/>
    </source>
</evidence>
<organism evidence="2 3">
    <name type="scientific">Niveibacterium microcysteis</name>
    <dbReference type="NCBI Taxonomy" id="2811415"/>
    <lineage>
        <taxon>Bacteria</taxon>
        <taxon>Pseudomonadati</taxon>
        <taxon>Pseudomonadota</taxon>
        <taxon>Betaproteobacteria</taxon>
        <taxon>Rhodocyclales</taxon>
        <taxon>Rhodocyclaceae</taxon>
        <taxon>Niveibacterium</taxon>
    </lineage>
</organism>
<feature type="region of interest" description="Disordered" evidence="1">
    <location>
        <begin position="36"/>
        <end position="56"/>
    </location>
</feature>